<reference evidence="3 4" key="1">
    <citation type="submission" date="2021-03" db="EMBL/GenBank/DDBJ databases">
        <title>Genomic Encyclopedia of Type Strains, Phase IV (KMG-IV): sequencing the most valuable type-strain genomes for metagenomic binning, comparative biology and taxonomic classification.</title>
        <authorList>
            <person name="Goeker M."/>
        </authorList>
    </citation>
    <scope>NUCLEOTIDE SEQUENCE [LARGE SCALE GENOMIC DNA]</scope>
    <source>
        <strain evidence="3 4">DSM 26675</strain>
    </source>
</reference>
<protein>
    <recommendedName>
        <fullName evidence="2">ATP-grasp domain-containing protein</fullName>
    </recommendedName>
</protein>
<evidence type="ECO:0000313" key="4">
    <source>
        <dbReference type="Proteomes" id="UP001519293"/>
    </source>
</evidence>
<dbReference type="RefSeq" id="WP_066392549.1">
    <property type="nucleotide sequence ID" value="NZ_JAGIKZ010000007.1"/>
</dbReference>
<accession>A0ABS4RDS3</accession>
<dbReference type="PROSITE" id="PS50975">
    <property type="entry name" value="ATP_GRASP"/>
    <property type="match status" value="1"/>
</dbReference>
<gene>
    <name evidence="3" type="ORF">J2Z40_001613</name>
</gene>
<dbReference type="Pfam" id="PF14398">
    <property type="entry name" value="ATPgrasp_YheCD"/>
    <property type="match status" value="1"/>
</dbReference>
<name>A0ABS4RDS3_9BACI</name>
<proteinExistence type="predicted"/>
<keyword evidence="1" id="KW-0067">ATP-binding</keyword>
<dbReference type="InterPro" id="IPR026838">
    <property type="entry name" value="YheC/D"/>
</dbReference>
<dbReference type="InterPro" id="IPR011761">
    <property type="entry name" value="ATP-grasp"/>
</dbReference>
<feature type="domain" description="ATP-grasp" evidence="2">
    <location>
        <begin position="205"/>
        <end position="436"/>
    </location>
</feature>
<comment type="caution">
    <text evidence="3">The sequence shown here is derived from an EMBL/GenBank/DDBJ whole genome shotgun (WGS) entry which is preliminary data.</text>
</comment>
<evidence type="ECO:0000259" key="2">
    <source>
        <dbReference type="PROSITE" id="PS50975"/>
    </source>
</evidence>
<evidence type="ECO:0000313" key="3">
    <source>
        <dbReference type="EMBL" id="MBP2241051.1"/>
    </source>
</evidence>
<sequence>MKKQIQIEISEDTTQKVLIPKGFLSKTKLTKISFGSLSQEVVIDRHERHSLMLSKDIAEQLKFPNFSIPLHLFVNNDTLYIGPLVGIFTSGFTPFQMRPIGERSLFFSKLLSVKKSVGALPFVFGEQHIDWERGVINGLFYHHDGWETYEVPFPNVIYDRLPNRKSERQKQLKLVKERLQTEYMIPWYNPGFFNKLDINERLLQNEEIAHYLPETYEFSSFSEIEKMLADYGHVFIKPMNGSSGLGIHQILYDRFEGDYYCRFRNQTGDNKLLKFPSLESLMSHIFAERKLNKMLVQQGIHLIRSDKRPIDFRVHTNKDENGEWIVTAIAAKLAGPGSVTTHVNNGGVIKTLAELFPIPEEQKEMEEKLTTAALKISQALEANMEGIIGEIGFDLGLDRLGNVWLFEANSKPGRSIFKNPQLKDFDFLTRKLSLAFSVYLTEKVITRPEEMFK</sequence>
<keyword evidence="4" id="KW-1185">Reference proteome</keyword>
<keyword evidence="1" id="KW-0547">Nucleotide-binding</keyword>
<dbReference type="SUPFAM" id="SSF56059">
    <property type="entry name" value="Glutathione synthetase ATP-binding domain-like"/>
    <property type="match status" value="1"/>
</dbReference>
<dbReference type="Proteomes" id="UP001519293">
    <property type="component" value="Unassembled WGS sequence"/>
</dbReference>
<evidence type="ECO:0000256" key="1">
    <source>
        <dbReference type="PROSITE-ProRule" id="PRU00409"/>
    </source>
</evidence>
<organism evidence="3 4">
    <name type="scientific">Cytobacillus eiseniae</name>
    <dbReference type="NCBI Taxonomy" id="762947"/>
    <lineage>
        <taxon>Bacteria</taxon>
        <taxon>Bacillati</taxon>
        <taxon>Bacillota</taxon>
        <taxon>Bacilli</taxon>
        <taxon>Bacillales</taxon>
        <taxon>Bacillaceae</taxon>
        <taxon>Cytobacillus</taxon>
    </lineage>
</organism>
<dbReference type="EMBL" id="JAGIKZ010000007">
    <property type="protein sequence ID" value="MBP2241051.1"/>
    <property type="molecule type" value="Genomic_DNA"/>
</dbReference>